<dbReference type="Gene3D" id="3.40.50.20">
    <property type="match status" value="1"/>
</dbReference>
<evidence type="ECO:0000313" key="3">
    <source>
        <dbReference type="EMBL" id="GLS22307.1"/>
    </source>
</evidence>
<dbReference type="Proteomes" id="UP001156882">
    <property type="component" value="Unassembled WGS sequence"/>
</dbReference>
<comment type="caution">
    <text evidence="3">The sequence shown here is derived from an EMBL/GenBank/DDBJ whole genome shotgun (WGS) entry which is preliminary data.</text>
</comment>
<dbReference type="PROSITE" id="PS50975">
    <property type="entry name" value="ATP_GRASP"/>
    <property type="match status" value="1"/>
</dbReference>
<keyword evidence="1" id="KW-0067">ATP-binding</keyword>
<evidence type="ECO:0000256" key="1">
    <source>
        <dbReference type="PROSITE-ProRule" id="PRU00409"/>
    </source>
</evidence>
<keyword evidence="4" id="KW-1185">Reference proteome</keyword>
<organism evidence="3 4">
    <name type="scientific">Labrys miyagiensis</name>
    <dbReference type="NCBI Taxonomy" id="346912"/>
    <lineage>
        <taxon>Bacteria</taxon>
        <taxon>Pseudomonadati</taxon>
        <taxon>Pseudomonadota</taxon>
        <taxon>Alphaproteobacteria</taxon>
        <taxon>Hyphomicrobiales</taxon>
        <taxon>Xanthobacteraceae</taxon>
        <taxon>Labrys</taxon>
    </lineage>
</organism>
<evidence type="ECO:0000313" key="4">
    <source>
        <dbReference type="Proteomes" id="UP001156882"/>
    </source>
</evidence>
<gene>
    <name evidence="3" type="ORF">GCM10007874_53250</name>
</gene>
<feature type="domain" description="ATP-grasp" evidence="2">
    <location>
        <begin position="115"/>
        <end position="291"/>
    </location>
</feature>
<reference evidence="4" key="1">
    <citation type="journal article" date="2019" name="Int. J. Syst. Evol. Microbiol.">
        <title>The Global Catalogue of Microorganisms (GCM) 10K type strain sequencing project: providing services to taxonomists for standard genome sequencing and annotation.</title>
        <authorList>
            <consortium name="The Broad Institute Genomics Platform"/>
            <consortium name="The Broad Institute Genome Sequencing Center for Infectious Disease"/>
            <person name="Wu L."/>
            <person name="Ma J."/>
        </authorList>
    </citation>
    <scope>NUCLEOTIDE SEQUENCE [LARGE SCALE GENOMIC DNA]</scope>
    <source>
        <strain evidence="4">NBRC 101365</strain>
    </source>
</reference>
<dbReference type="Gene3D" id="3.30.470.20">
    <property type="entry name" value="ATP-grasp fold, B domain"/>
    <property type="match status" value="1"/>
</dbReference>
<evidence type="ECO:0000259" key="2">
    <source>
        <dbReference type="PROSITE" id="PS50975"/>
    </source>
</evidence>
<protein>
    <recommendedName>
        <fullName evidence="2">ATP-grasp domain-containing protein</fullName>
    </recommendedName>
</protein>
<dbReference type="InterPro" id="IPR011761">
    <property type="entry name" value="ATP-grasp"/>
</dbReference>
<dbReference type="RefSeq" id="WP_284315277.1">
    <property type="nucleotide sequence ID" value="NZ_BSPC01000059.1"/>
</dbReference>
<dbReference type="SUPFAM" id="SSF56059">
    <property type="entry name" value="Glutathione synthetase ATP-binding domain-like"/>
    <property type="match status" value="1"/>
</dbReference>
<dbReference type="EMBL" id="BSPC01000059">
    <property type="protein sequence ID" value="GLS22307.1"/>
    <property type="molecule type" value="Genomic_DNA"/>
</dbReference>
<name>A0ABQ6CPN6_9HYPH</name>
<keyword evidence="1" id="KW-0547">Nucleotide-binding</keyword>
<accession>A0ABQ6CPN6</accession>
<proteinExistence type="predicted"/>
<sequence length="375" mass="40530">MRLLVTGARAPVAVEIARLLLAAGHQVHTADSGPFDLAGGVRGVRRHRLPPPRQQPAAFARAVAELVAREGIERVIPTCEEVFYLAAAREQGHALPLFAPGFETLRRLHDKHAFITLAAGLGLPVPHTQLLESREQAMALAPLARDLVFKPAFSRFGTETLVGERPDRVSPTPQRPWVAQERLQGEEFCLYAVASAGRLDAFCAYRPLYRLGRASSFYFEPVAAPDGEALVRRVTGALAYTGQIAFDAIRTPDGRLLPIECNPRATSGVHLLAGTPGFAACLTGEAQAGALAAPDGPAMLGLAMVLIALPRQRFGRIGAWRRDHARARDVLAGFKGRTLGTLAQQVLESARRRVPLRAIATHDIEWGGEPIDMRG</sequence>